<dbReference type="Proteomes" id="UP000030649">
    <property type="component" value="Unassembled WGS sequence"/>
</dbReference>
<organism evidence="1 2">
    <name type="scientific">Haloquadratum walsbyi J07HQW1</name>
    <dbReference type="NCBI Taxonomy" id="1238424"/>
    <lineage>
        <taxon>Archaea</taxon>
        <taxon>Methanobacteriati</taxon>
        <taxon>Methanobacteriota</taxon>
        <taxon>Stenosarchaea group</taxon>
        <taxon>Halobacteria</taxon>
        <taxon>Halobacteriales</taxon>
        <taxon>Haloferacaceae</taxon>
        <taxon>Haloquadratum</taxon>
    </lineage>
</organism>
<protein>
    <submittedName>
        <fullName evidence="1">Uncharacterized protein</fullName>
    </submittedName>
</protein>
<dbReference type="HOGENOM" id="CLU_2730291_0_0_2"/>
<evidence type="ECO:0000313" key="2">
    <source>
        <dbReference type="Proteomes" id="UP000030649"/>
    </source>
</evidence>
<gene>
    <name evidence="1" type="ORF">J07HQW1_02061</name>
</gene>
<dbReference type="EMBL" id="KE356560">
    <property type="protein sequence ID" value="ERG92027.1"/>
    <property type="molecule type" value="Genomic_DNA"/>
</dbReference>
<dbReference type="AlphaFoldDB" id="U1PEI2"/>
<sequence length="71" mass="7812">MPNITCQTDSKSRLVVYVDPKRSVGESPGWNREVKAEVETEATDGGERWMRAVTAADPETLRHECDAACGC</sequence>
<accession>U1PEI2</accession>
<proteinExistence type="predicted"/>
<name>U1PEI2_9EURY</name>
<evidence type="ECO:0000313" key="1">
    <source>
        <dbReference type="EMBL" id="ERG92027.1"/>
    </source>
</evidence>
<reference evidence="1 2" key="1">
    <citation type="journal article" date="2013" name="PLoS ONE">
        <title>Assembly-driven community genomics of a hypersaline microbial ecosystem.</title>
        <authorList>
            <person name="Podell S."/>
            <person name="Ugalde J.A."/>
            <person name="Narasingarao P."/>
            <person name="Banfield J.F."/>
            <person name="Heidelberg K.B."/>
            <person name="Allen E.E."/>
        </authorList>
    </citation>
    <scope>NUCLEOTIDE SEQUENCE [LARGE SCALE GENOMIC DNA]</scope>
    <source>
        <strain evidence="2">J07HQW1</strain>
    </source>
</reference>